<keyword evidence="2" id="KW-0378">Hydrolase</keyword>
<accession>L0HCV4</accession>
<proteinExistence type="predicted"/>
<reference evidence="2 3" key="2">
    <citation type="journal article" date="2014" name="Genome Announc.">
        <title>Complete Genome Sequence of Methanoregula formicica SMSPT, a Mesophilic Hydrogenotrophic Methanogen Isolated from a Methanogenic Upflow Anaerobic Sludge Blanket Reactor.</title>
        <authorList>
            <person name="Yamamoto K."/>
            <person name="Tamaki H."/>
            <person name="Cadillo-Quiroz H."/>
            <person name="Imachi H."/>
            <person name="Kyrpides N."/>
            <person name="Woyke T."/>
            <person name="Goodwin L."/>
            <person name="Zinder S.H."/>
            <person name="Kamagata Y."/>
            <person name="Liu W.T."/>
        </authorList>
    </citation>
    <scope>NUCLEOTIDE SEQUENCE [LARGE SCALE GENOMIC DNA]</scope>
    <source>
        <strain evidence="3">DSM 22288 / NBRC 105244 / SMSP</strain>
    </source>
</reference>
<dbReference type="PANTHER" id="PTHR42834:SF1">
    <property type="entry name" value="ENDONUCLEASE_EXONUCLEASE_PHOSPHATASE FAMILY PROTEIN (AFU_ORTHOLOGUE AFUA_3G09210)"/>
    <property type="match status" value="1"/>
</dbReference>
<dbReference type="InterPro" id="IPR036691">
    <property type="entry name" value="Endo/exonu/phosph_ase_sf"/>
</dbReference>
<reference evidence="3" key="1">
    <citation type="submission" date="2011-12" db="EMBL/GenBank/DDBJ databases">
        <title>Complete sequence of Methanoregula formicicum SMSP.</title>
        <authorList>
            <person name="Lucas S."/>
            <person name="Han J."/>
            <person name="Lapidus A."/>
            <person name="Cheng J.-F."/>
            <person name="Goodwin L."/>
            <person name="Pitluck S."/>
            <person name="Peters L."/>
            <person name="Ovchinnikova G."/>
            <person name="Teshima H."/>
            <person name="Detter J.C."/>
            <person name="Han C."/>
            <person name="Tapia R."/>
            <person name="Land M."/>
            <person name="Hauser L."/>
            <person name="Kyrpides N."/>
            <person name="Ivanova N."/>
            <person name="Pagani I."/>
            <person name="Imachi H."/>
            <person name="Tamaki H."/>
            <person name="Sekiguchi Y."/>
            <person name="Kamagata Y."/>
            <person name="Cadillo-Quiroz H."/>
            <person name="Zinder S."/>
            <person name="Liu W.-T."/>
            <person name="Woyke T."/>
        </authorList>
    </citation>
    <scope>NUCLEOTIDE SEQUENCE [LARGE SCALE GENOMIC DNA]</scope>
    <source>
        <strain evidence="3">DSM 22288 / NBRC 105244 / SMSP</strain>
    </source>
</reference>
<name>L0HCV4_METFS</name>
<dbReference type="EMBL" id="CP003167">
    <property type="protein sequence ID" value="AGB01621.1"/>
    <property type="molecule type" value="Genomic_DNA"/>
</dbReference>
<gene>
    <name evidence="2" type="ordered locus">Metfor_0558</name>
</gene>
<organism evidence="2 3">
    <name type="scientific">Methanoregula formicica (strain DSM 22288 / NBRC 105244 / SMSP)</name>
    <dbReference type="NCBI Taxonomy" id="593750"/>
    <lineage>
        <taxon>Archaea</taxon>
        <taxon>Methanobacteriati</taxon>
        <taxon>Methanobacteriota</taxon>
        <taxon>Stenosarchaea group</taxon>
        <taxon>Methanomicrobia</taxon>
        <taxon>Methanomicrobiales</taxon>
        <taxon>Methanoregulaceae</taxon>
        <taxon>Methanoregula</taxon>
    </lineage>
</organism>
<keyword evidence="3" id="KW-1185">Reference proteome</keyword>
<evidence type="ECO:0000259" key="1">
    <source>
        <dbReference type="Pfam" id="PF03372"/>
    </source>
</evidence>
<sequence>MNDMADSLRIGSFNVQNLFQRAKALNYQNHDNVDKVLQKIQEFKDTIEKNVYTDNDKQKIFEMYTGELWKFIEVRENRGKLFSRKGQKITGVQANGRGDDWDGEINFKPDPFDKLTRENTAKVIRDLKADVLCIVEAEDRPTLKAFDAQMLKSHYACDMLMDGNDDRGIDVGLYSKFPLGAIHTHIFDKKGRSEIFSRDAPEYEVRISDKQSLVMVCNHLKSKGYDSNNTADKRRKEQAVAVAGILAKYDLQHDWVVVAGDFNDTPDSPQLEPLLSVPDLYDVLSLQFGNDMAKRWTYHYKAFEQIDYVLVSKPLKDRFVKAGVVRNGMYNLEKMTKGSGGKVPVETEYPSVTKWSDAASDHGAVWADFRL</sequence>
<dbReference type="PANTHER" id="PTHR42834">
    <property type="entry name" value="ENDONUCLEASE/EXONUCLEASE/PHOSPHATASE FAMILY PROTEIN (AFU_ORTHOLOGUE AFUA_3G09210)"/>
    <property type="match status" value="1"/>
</dbReference>
<evidence type="ECO:0000313" key="2">
    <source>
        <dbReference type="EMBL" id="AGB01621.1"/>
    </source>
</evidence>
<dbReference type="Pfam" id="PF03372">
    <property type="entry name" value="Exo_endo_phos"/>
    <property type="match status" value="1"/>
</dbReference>
<dbReference type="HOGENOM" id="CLU_058620_0_0_2"/>
<protein>
    <submittedName>
        <fullName evidence="2">Metal-dependent hydrolase</fullName>
    </submittedName>
</protein>
<dbReference type="AlphaFoldDB" id="L0HCV4"/>
<feature type="domain" description="Endonuclease/exonuclease/phosphatase" evidence="1">
    <location>
        <begin position="115"/>
        <end position="362"/>
    </location>
</feature>
<dbReference type="Proteomes" id="UP000010824">
    <property type="component" value="Chromosome"/>
</dbReference>
<dbReference type="InParanoid" id="L0HCV4"/>
<dbReference type="Gene3D" id="3.60.10.10">
    <property type="entry name" value="Endonuclease/exonuclease/phosphatase"/>
    <property type="match status" value="1"/>
</dbReference>
<dbReference type="InterPro" id="IPR005135">
    <property type="entry name" value="Endo/exonuclease/phosphatase"/>
</dbReference>
<dbReference type="KEGG" id="mfo:Metfor_0558"/>
<evidence type="ECO:0000313" key="3">
    <source>
        <dbReference type="Proteomes" id="UP000010824"/>
    </source>
</evidence>
<dbReference type="SUPFAM" id="SSF56219">
    <property type="entry name" value="DNase I-like"/>
    <property type="match status" value="1"/>
</dbReference>
<dbReference type="GO" id="GO:0016787">
    <property type="term" value="F:hydrolase activity"/>
    <property type="evidence" value="ECO:0007669"/>
    <property type="project" value="UniProtKB-KW"/>
</dbReference>